<dbReference type="Proteomes" id="UP000439123">
    <property type="component" value="Unassembled WGS sequence"/>
</dbReference>
<dbReference type="EMBL" id="CABWLC010000006">
    <property type="protein sequence ID" value="VXA82801.1"/>
    <property type="molecule type" value="Genomic_DNA"/>
</dbReference>
<evidence type="ECO:0000313" key="2">
    <source>
        <dbReference type="Proteomes" id="UP000439123"/>
    </source>
</evidence>
<evidence type="ECO:0000313" key="1">
    <source>
        <dbReference type="EMBL" id="VXA82801.1"/>
    </source>
</evidence>
<protein>
    <submittedName>
        <fullName evidence="1">Uncharacterized protein</fullName>
    </submittedName>
</protein>
<gene>
    <name evidence="1" type="ORF">AERO8C_140205</name>
</gene>
<reference evidence="1 2" key="1">
    <citation type="submission" date="2019-10" db="EMBL/GenBank/DDBJ databases">
        <authorList>
            <person name="Karimi E."/>
        </authorList>
    </citation>
    <scope>NUCLEOTIDE SEQUENCE [LARGE SCALE GENOMIC DNA]</scope>
    <source>
        <strain evidence="1">Aeromonas sp. 8C</strain>
    </source>
</reference>
<name>A0A653KVH8_AERVE</name>
<dbReference type="AlphaFoldDB" id="A0A653KVH8"/>
<proteinExistence type="predicted"/>
<accession>A0A653KVH8</accession>
<organism evidence="1 2">
    <name type="scientific">Aeromonas veronii</name>
    <dbReference type="NCBI Taxonomy" id="654"/>
    <lineage>
        <taxon>Bacteria</taxon>
        <taxon>Pseudomonadati</taxon>
        <taxon>Pseudomonadota</taxon>
        <taxon>Gammaproteobacteria</taxon>
        <taxon>Aeromonadales</taxon>
        <taxon>Aeromonadaceae</taxon>
        <taxon>Aeromonas</taxon>
    </lineage>
</organism>
<sequence>MGLSFIILFGRLHDFDLGFELALQPDQVGHLIHHIDVAPLKGAGNQTDIGRGGFILTILAAKQTILALLHRIGGRVDQLDPLKIFRQVGGSPLRTTADGAIPIDLEFLHRHRQHDWLTAVIHHIQTGRGLQVAGRIDLQIPHAGIGFTALGILHGNPARTIHRHVQIPSGGHQHAMLQVLTRALSHGKHPAWQALSERLHASGLLEIGLEAGGIGIGEVVAPNSQAVHGLFGPGHGDIKQVIHGILRQTDDSDRRNAIRVPTAEIWGISKMRMRQKQRGGQAPSHYHLLRD</sequence>